<protein>
    <submittedName>
        <fullName evidence="1">Uncharacterized protein</fullName>
    </submittedName>
</protein>
<reference evidence="1" key="2">
    <citation type="submission" date="2018-05" db="EMBL/GenBank/DDBJ databases">
        <title>OpunRS2 (Oryza punctata Reference Sequence Version 2).</title>
        <authorList>
            <person name="Zhang J."/>
            <person name="Kudrna D."/>
            <person name="Lee S."/>
            <person name="Talag J."/>
            <person name="Welchert J."/>
            <person name="Wing R.A."/>
        </authorList>
    </citation>
    <scope>NUCLEOTIDE SEQUENCE [LARGE SCALE GENOMIC DNA]</scope>
</reference>
<reference evidence="1" key="1">
    <citation type="submission" date="2015-04" db="UniProtKB">
        <authorList>
            <consortium name="EnsemblPlants"/>
        </authorList>
    </citation>
    <scope>IDENTIFICATION</scope>
</reference>
<evidence type="ECO:0000313" key="2">
    <source>
        <dbReference type="Proteomes" id="UP000026962"/>
    </source>
</evidence>
<dbReference type="Proteomes" id="UP000026962">
    <property type="component" value="Chromosome 10"/>
</dbReference>
<evidence type="ECO:0000313" key="1">
    <source>
        <dbReference type="EnsemblPlants" id="OPUNC10G03190.4"/>
    </source>
</evidence>
<keyword evidence="2" id="KW-1185">Reference proteome</keyword>
<dbReference type="HOGENOM" id="CLU_2214229_0_0_1"/>
<dbReference type="EnsemblPlants" id="OPUNC10G03190.4">
    <property type="protein sequence ID" value="OPUNC10G03190.4"/>
    <property type="gene ID" value="OPUNC10G03190"/>
</dbReference>
<name>A0A0E0M5W9_ORYPU</name>
<organism evidence="1">
    <name type="scientific">Oryza punctata</name>
    <name type="common">Red rice</name>
    <dbReference type="NCBI Taxonomy" id="4537"/>
    <lineage>
        <taxon>Eukaryota</taxon>
        <taxon>Viridiplantae</taxon>
        <taxon>Streptophyta</taxon>
        <taxon>Embryophyta</taxon>
        <taxon>Tracheophyta</taxon>
        <taxon>Spermatophyta</taxon>
        <taxon>Magnoliopsida</taxon>
        <taxon>Liliopsida</taxon>
        <taxon>Poales</taxon>
        <taxon>Poaceae</taxon>
        <taxon>BOP clade</taxon>
        <taxon>Oryzoideae</taxon>
        <taxon>Oryzeae</taxon>
        <taxon>Oryzinae</taxon>
        <taxon>Oryza</taxon>
    </lineage>
</organism>
<dbReference type="Gramene" id="OPUNC10G03190.4">
    <property type="protein sequence ID" value="OPUNC10G03190.4"/>
    <property type="gene ID" value="OPUNC10G03190"/>
</dbReference>
<proteinExistence type="predicted"/>
<sequence length="107" mass="12111">MAYGGDGIGWCSLLHYAESSARLMVRALLLRSFYTALAVLLDWGLSLSVSSLGGGREMDYSLLKDVTQESHRWRVRVRVTRFSAFTTTNEPDKILRLDLVLLDEQML</sequence>
<accession>A0A0E0M5W9</accession>
<dbReference type="AlphaFoldDB" id="A0A0E0M5W9"/>